<evidence type="ECO:0000259" key="1">
    <source>
        <dbReference type="PROSITE" id="PS51733"/>
    </source>
</evidence>
<dbReference type="AlphaFoldDB" id="A0A4R3XUY0"/>
<dbReference type="RefSeq" id="WP_124945039.1">
    <property type="nucleotide sequence ID" value="NZ_BHVT01000007.1"/>
</dbReference>
<keyword evidence="3" id="KW-1185">Reference proteome</keyword>
<keyword evidence="2" id="KW-0436">Ligase</keyword>
<feature type="domain" description="BPL/LPL catalytic" evidence="1">
    <location>
        <begin position="31"/>
        <end position="215"/>
    </location>
</feature>
<dbReference type="PANTHER" id="PTHR43679:SF2">
    <property type="entry name" value="OCTANOYL-[GCVH]:PROTEIN N-OCTANOYLTRANSFERASE"/>
    <property type="match status" value="1"/>
</dbReference>
<dbReference type="InterPro" id="IPR050664">
    <property type="entry name" value="Octanoyltrans_LipM/LipL"/>
</dbReference>
<accession>A0A4R3XUY0</accession>
<sequence length="333" mass="36820">MRSAARWIDIGLVAPATFHATYAGLADHQVANAAPILLWGRTTEHICLGQHQNLMAELAQPLEVPVLQRPLGGGTVWVDEFQYCFVLIVPLELLPGRPQEWFEWGLAPMLATYRRFGMEVELHAQDVWLDGRKIGGSGAATIGNCAVLASSFLMHFPIAHFVQCIACPTEGFRNWMAEALSVAMTDWQSHQSVPDESVLVKVFWDSLQAGLKWDFIQSALSADEVLARDAVLPELAELDASNGKRLVPDGIKLNARTFLTEKHDGTNWVRVLTVDGKFSRIMLSRVLSAEQLEKLVLSSPTIEALQAELILMMPLGEAEYWAALIMNTAFISA</sequence>
<dbReference type="SUPFAM" id="SSF55681">
    <property type="entry name" value="Class II aaRS and biotin synthetases"/>
    <property type="match status" value="1"/>
</dbReference>
<dbReference type="InterPro" id="IPR045864">
    <property type="entry name" value="aa-tRNA-synth_II/BPL/LPL"/>
</dbReference>
<reference evidence="2 3" key="1">
    <citation type="submission" date="2019-03" db="EMBL/GenBank/DDBJ databases">
        <title>Genomic Encyclopedia of Type Strains, Phase IV (KMG-IV): sequencing the most valuable type-strain genomes for metagenomic binning, comparative biology and taxonomic classification.</title>
        <authorList>
            <person name="Goeker M."/>
        </authorList>
    </citation>
    <scope>NUCLEOTIDE SEQUENCE [LARGE SCALE GENOMIC DNA]</scope>
    <source>
        <strain evidence="2 3">DSM 100309</strain>
    </source>
</reference>
<dbReference type="Gene3D" id="3.30.930.10">
    <property type="entry name" value="Bira Bifunctional Protein, Domain 2"/>
    <property type="match status" value="1"/>
</dbReference>
<name>A0A4R3XUY0_9PROT</name>
<gene>
    <name evidence="2" type="ORF">EDC63_12055</name>
</gene>
<dbReference type="InterPro" id="IPR004143">
    <property type="entry name" value="BPL_LPL_catalytic"/>
</dbReference>
<dbReference type="PROSITE" id="PS51733">
    <property type="entry name" value="BPL_LPL_CATALYTIC"/>
    <property type="match status" value="1"/>
</dbReference>
<dbReference type="Proteomes" id="UP000295367">
    <property type="component" value="Unassembled WGS sequence"/>
</dbReference>
<dbReference type="OrthoDB" id="8557818at2"/>
<comment type="caution">
    <text evidence="2">The sequence shown here is derived from an EMBL/GenBank/DDBJ whole genome shotgun (WGS) entry which is preliminary data.</text>
</comment>
<dbReference type="Pfam" id="PF21948">
    <property type="entry name" value="LplA-B_cat"/>
    <property type="match status" value="1"/>
</dbReference>
<dbReference type="EMBL" id="SMCO01000020">
    <property type="protein sequence ID" value="TCV82561.1"/>
    <property type="molecule type" value="Genomic_DNA"/>
</dbReference>
<dbReference type="GO" id="GO:0016874">
    <property type="term" value="F:ligase activity"/>
    <property type="evidence" value="ECO:0007669"/>
    <property type="project" value="UniProtKB-KW"/>
</dbReference>
<evidence type="ECO:0000313" key="3">
    <source>
        <dbReference type="Proteomes" id="UP000295367"/>
    </source>
</evidence>
<evidence type="ECO:0000313" key="2">
    <source>
        <dbReference type="EMBL" id="TCV82561.1"/>
    </source>
</evidence>
<organism evidence="2 3">
    <name type="scientific">Sulfurirhabdus autotrophica</name>
    <dbReference type="NCBI Taxonomy" id="1706046"/>
    <lineage>
        <taxon>Bacteria</taxon>
        <taxon>Pseudomonadati</taxon>
        <taxon>Pseudomonadota</taxon>
        <taxon>Betaproteobacteria</taxon>
        <taxon>Nitrosomonadales</taxon>
        <taxon>Sulfuricellaceae</taxon>
        <taxon>Sulfurirhabdus</taxon>
    </lineage>
</organism>
<proteinExistence type="predicted"/>
<dbReference type="PANTHER" id="PTHR43679">
    <property type="entry name" value="OCTANOYLTRANSFERASE LIPM-RELATED"/>
    <property type="match status" value="1"/>
</dbReference>
<protein>
    <submittedName>
        <fullName evidence="2">Lipoate-protein ligase A</fullName>
    </submittedName>
</protein>